<sequence length="313" mass="34072">MLNASHSFFFSGIMKISTLSTLTFVYITSATAKRVACLNNSHTASDAKCCVWYDILNDIQAKNGLFDGGICGDDAYDALRRRSKGDGADGSLIKYSDTELGYDANGGLDAIVMDEKALADKYGVSYGDIIQFTAAVSVRNCPGGPRIPFKAGRPNATRATPDHTVPEAFHSADTILKRVRDAGLTPNDLVELLASHSIGVQERVDPDIPGTPFDLTPDVFDTNFYHDTLSPLASTRKSDYALARDPRTTLHWRLLSASQPLMANRFAAAMDKMALLGQNAKILYDCSEVIPAVISLKPDLKSRAKLDRSCHKF</sequence>
<protein>
    <recommendedName>
        <fullName evidence="17">Peroxidase</fullName>
        <ecNumber evidence="17">1.11.1.-</ecNumber>
    </recommendedName>
</protein>
<evidence type="ECO:0000256" key="13">
    <source>
        <dbReference type="ARBA" id="ARBA00023324"/>
    </source>
</evidence>
<feature type="disulfide bond" evidence="16">
    <location>
        <begin position="37"/>
        <end position="50"/>
    </location>
</feature>
<dbReference type="GO" id="GO:0034599">
    <property type="term" value="P:cellular response to oxidative stress"/>
    <property type="evidence" value="ECO:0007669"/>
    <property type="project" value="InterPro"/>
</dbReference>
<organism evidence="19 20">
    <name type="scientific">Mycena albidolilacea</name>
    <dbReference type="NCBI Taxonomy" id="1033008"/>
    <lineage>
        <taxon>Eukaryota</taxon>
        <taxon>Fungi</taxon>
        <taxon>Dikarya</taxon>
        <taxon>Basidiomycota</taxon>
        <taxon>Agaricomycotina</taxon>
        <taxon>Agaricomycetes</taxon>
        <taxon>Agaricomycetidae</taxon>
        <taxon>Agaricales</taxon>
        <taxon>Marasmiineae</taxon>
        <taxon>Mycenaceae</taxon>
        <taxon>Mycena</taxon>
    </lineage>
</organism>
<evidence type="ECO:0000256" key="1">
    <source>
        <dbReference type="ARBA" id="ARBA00004613"/>
    </source>
</evidence>
<dbReference type="PRINTS" id="PR00458">
    <property type="entry name" value="PEROXIDASE"/>
</dbReference>
<keyword evidence="5 14" id="KW-0349">Heme</keyword>
<dbReference type="EC" id="1.11.1.-" evidence="17"/>
<evidence type="ECO:0000256" key="10">
    <source>
        <dbReference type="ARBA" id="ARBA00023004"/>
    </source>
</evidence>
<dbReference type="InterPro" id="IPR044831">
    <property type="entry name" value="Ccp1-like"/>
</dbReference>
<dbReference type="Pfam" id="PF00141">
    <property type="entry name" value="peroxidase"/>
    <property type="match status" value="1"/>
</dbReference>
<dbReference type="GO" id="GO:0046872">
    <property type="term" value="F:metal ion binding"/>
    <property type="evidence" value="ECO:0007669"/>
    <property type="project" value="UniProtKB-UniRule"/>
</dbReference>
<dbReference type="Gene3D" id="1.10.520.10">
    <property type="match status" value="1"/>
</dbReference>
<keyword evidence="3" id="KW-0964">Secreted</keyword>
<evidence type="ECO:0000256" key="15">
    <source>
        <dbReference type="PIRSR" id="PIRSR601621-3"/>
    </source>
</evidence>
<comment type="similarity">
    <text evidence="2 17">Belongs to the peroxidase family. Ligninase subfamily.</text>
</comment>
<keyword evidence="4 17" id="KW-0575">Peroxidase</keyword>
<proteinExistence type="inferred from homology"/>
<feature type="binding site" evidence="14">
    <location>
        <position position="197"/>
    </location>
    <ligand>
        <name>Ca(2+)</name>
        <dbReference type="ChEBI" id="CHEBI:29108"/>
        <label>2</label>
    </ligand>
</feature>
<evidence type="ECO:0000256" key="8">
    <source>
        <dbReference type="ARBA" id="ARBA00022837"/>
    </source>
</evidence>
<dbReference type="InterPro" id="IPR019793">
    <property type="entry name" value="Peroxidases_heam-ligand_BS"/>
</dbReference>
<dbReference type="PRINTS" id="PR00462">
    <property type="entry name" value="LIGNINASE"/>
</dbReference>
<comment type="cofactor">
    <cofactor evidence="14">
        <name>heme b</name>
        <dbReference type="ChEBI" id="CHEBI:60344"/>
    </cofactor>
    <text evidence="14">Binds 1 heme b (iron(II)-protoporphyrin IX) group per subunit.</text>
</comment>
<comment type="caution">
    <text evidence="19">The sequence shown here is derived from an EMBL/GenBank/DDBJ whole genome shotgun (WGS) entry which is preliminary data.</text>
</comment>
<accession>A0AAD6ZAM7</accession>
<evidence type="ECO:0000256" key="5">
    <source>
        <dbReference type="ARBA" id="ARBA00022617"/>
    </source>
</evidence>
<evidence type="ECO:0000256" key="16">
    <source>
        <dbReference type="PIRSR" id="PIRSR601621-4"/>
    </source>
</evidence>
<feature type="site" description="Transition state stabilizer" evidence="15">
    <location>
        <position position="80"/>
    </location>
</feature>
<evidence type="ECO:0000256" key="3">
    <source>
        <dbReference type="ARBA" id="ARBA00022525"/>
    </source>
</evidence>
<dbReference type="GO" id="GO:0020037">
    <property type="term" value="F:heme binding"/>
    <property type="evidence" value="ECO:0007669"/>
    <property type="project" value="UniProtKB-UniRule"/>
</dbReference>
<dbReference type="GO" id="GO:0005576">
    <property type="term" value="C:extracellular region"/>
    <property type="evidence" value="ECO:0007669"/>
    <property type="project" value="UniProtKB-SubCell"/>
</dbReference>
<feature type="binding site" evidence="14">
    <location>
        <position position="87"/>
    </location>
    <ligand>
        <name>Ca(2+)</name>
        <dbReference type="ChEBI" id="CHEBI:29108"/>
        <label>1</label>
    </ligand>
</feature>
<feature type="binding site" description="axial binding residue" evidence="14">
    <location>
        <position position="196"/>
    </location>
    <ligand>
        <name>heme b</name>
        <dbReference type="ChEBI" id="CHEBI:60344"/>
    </ligand>
    <ligandPart>
        <name>Fe</name>
        <dbReference type="ChEBI" id="CHEBI:18248"/>
    </ligandPart>
</feature>
<dbReference type="InterPro" id="IPR001621">
    <property type="entry name" value="Ligninase"/>
</dbReference>
<feature type="binding site" evidence="14">
    <location>
        <position position="89"/>
    </location>
    <ligand>
        <name>Ca(2+)</name>
        <dbReference type="ChEBI" id="CHEBI:29108"/>
        <label>1</label>
    </ligand>
</feature>
<evidence type="ECO:0000256" key="11">
    <source>
        <dbReference type="ARBA" id="ARBA00023157"/>
    </source>
</evidence>
<feature type="disulfide bond" evidence="16">
    <location>
        <begin position="49"/>
        <end position="286"/>
    </location>
</feature>
<dbReference type="GO" id="GO:0042744">
    <property type="term" value="P:hydrogen peroxide catabolic process"/>
    <property type="evidence" value="ECO:0007669"/>
    <property type="project" value="UniProtKB-KW"/>
</dbReference>
<dbReference type="InterPro" id="IPR002016">
    <property type="entry name" value="Haem_peroxidase"/>
</dbReference>
<dbReference type="InterPro" id="IPR010255">
    <property type="entry name" value="Haem_peroxidase_sf"/>
</dbReference>
<dbReference type="InterPro" id="IPR024589">
    <property type="entry name" value="Ligninase_C"/>
</dbReference>
<evidence type="ECO:0000256" key="4">
    <source>
        <dbReference type="ARBA" id="ARBA00022559"/>
    </source>
</evidence>
<comment type="cofactor">
    <cofactor evidence="14 17">
        <name>Ca(2+)</name>
        <dbReference type="ChEBI" id="CHEBI:29108"/>
    </cofactor>
    <text evidence="14 17">Binds 2 calcium ions per subunit.</text>
</comment>
<evidence type="ECO:0000256" key="17">
    <source>
        <dbReference type="RuleBase" id="RU363051"/>
    </source>
</evidence>
<dbReference type="Gene3D" id="1.10.420.10">
    <property type="entry name" value="Peroxidase, domain 2"/>
    <property type="match status" value="1"/>
</dbReference>
<dbReference type="EMBL" id="JARIHO010000068">
    <property type="protein sequence ID" value="KAJ7314262.1"/>
    <property type="molecule type" value="Genomic_DNA"/>
</dbReference>
<evidence type="ECO:0000256" key="7">
    <source>
        <dbReference type="ARBA" id="ARBA00022729"/>
    </source>
</evidence>
<keyword evidence="10 14" id="KW-0408">Iron</keyword>
<dbReference type="GO" id="GO:0004601">
    <property type="term" value="F:peroxidase activity"/>
    <property type="evidence" value="ECO:0007669"/>
    <property type="project" value="UniProtKB-KW"/>
</dbReference>
<keyword evidence="8 14" id="KW-0106">Calcium</keyword>
<evidence type="ECO:0000256" key="14">
    <source>
        <dbReference type="PIRSR" id="PIRSR601621-2"/>
    </source>
</evidence>
<keyword evidence="20" id="KW-1185">Reference proteome</keyword>
<dbReference type="PROSITE" id="PS50873">
    <property type="entry name" value="PEROXIDASE_4"/>
    <property type="match status" value="1"/>
</dbReference>
<evidence type="ECO:0000256" key="6">
    <source>
        <dbReference type="ARBA" id="ARBA00022723"/>
    </source>
</evidence>
<evidence type="ECO:0000313" key="20">
    <source>
        <dbReference type="Proteomes" id="UP001218218"/>
    </source>
</evidence>
<comment type="subcellular location">
    <subcellularLocation>
        <location evidence="1">Secreted</location>
    </subcellularLocation>
</comment>
<keyword evidence="6 14" id="KW-0479">Metal-binding</keyword>
<feature type="disulfide bond" evidence="16">
    <location>
        <begin position="71"/>
        <end position="141"/>
    </location>
</feature>
<feature type="binding site" evidence="14">
    <location>
        <position position="216"/>
    </location>
    <ligand>
        <name>Ca(2+)</name>
        <dbReference type="ChEBI" id="CHEBI:29108"/>
        <label>2</label>
    </ligand>
</feature>
<evidence type="ECO:0000313" key="19">
    <source>
        <dbReference type="EMBL" id="KAJ7314262.1"/>
    </source>
</evidence>
<evidence type="ECO:0000256" key="9">
    <source>
        <dbReference type="ARBA" id="ARBA00023002"/>
    </source>
</evidence>
<feature type="binding site" evidence="14">
    <location>
        <position position="221"/>
    </location>
    <ligand>
        <name>Ca(2+)</name>
        <dbReference type="ChEBI" id="CHEBI:29108"/>
        <label>2</label>
    </ligand>
</feature>
<feature type="binding site" evidence="14">
    <location>
        <position position="214"/>
    </location>
    <ligand>
        <name>Ca(2+)</name>
        <dbReference type="ChEBI" id="CHEBI:29108"/>
        <label>2</label>
    </ligand>
</feature>
<dbReference type="Proteomes" id="UP001218218">
    <property type="component" value="Unassembled WGS sequence"/>
</dbReference>
<keyword evidence="13" id="KW-0376">Hydrogen peroxide</keyword>
<keyword evidence="11 16" id="KW-1015">Disulfide bond</keyword>
<dbReference type="PANTHER" id="PTHR31356">
    <property type="entry name" value="THYLAKOID LUMENAL 29 KDA PROTEIN, CHLOROPLASTIC-RELATED"/>
    <property type="match status" value="1"/>
</dbReference>
<keyword evidence="12" id="KW-0325">Glycoprotein</keyword>
<dbReference type="GO" id="GO:0000302">
    <property type="term" value="P:response to reactive oxygen species"/>
    <property type="evidence" value="ECO:0007669"/>
    <property type="project" value="TreeGrafter"/>
</dbReference>
<dbReference type="PROSITE" id="PS00435">
    <property type="entry name" value="PEROXIDASE_1"/>
    <property type="match status" value="1"/>
</dbReference>
<reference evidence="19" key="1">
    <citation type="submission" date="2023-03" db="EMBL/GenBank/DDBJ databases">
        <title>Massive genome expansion in bonnet fungi (Mycena s.s.) driven by repeated elements and novel gene families across ecological guilds.</title>
        <authorList>
            <consortium name="Lawrence Berkeley National Laboratory"/>
            <person name="Harder C.B."/>
            <person name="Miyauchi S."/>
            <person name="Viragh M."/>
            <person name="Kuo A."/>
            <person name="Thoen E."/>
            <person name="Andreopoulos B."/>
            <person name="Lu D."/>
            <person name="Skrede I."/>
            <person name="Drula E."/>
            <person name="Henrissat B."/>
            <person name="Morin E."/>
            <person name="Kohler A."/>
            <person name="Barry K."/>
            <person name="LaButti K."/>
            <person name="Morin E."/>
            <person name="Salamov A."/>
            <person name="Lipzen A."/>
            <person name="Mereny Z."/>
            <person name="Hegedus B."/>
            <person name="Baldrian P."/>
            <person name="Stursova M."/>
            <person name="Weitz H."/>
            <person name="Taylor A."/>
            <person name="Grigoriev I.V."/>
            <person name="Nagy L.G."/>
            <person name="Martin F."/>
            <person name="Kauserud H."/>
        </authorList>
    </citation>
    <scope>NUCLEOTIDE SEQUENCE</scope>
    <source>
        <strain evidence="19">CBHHK002</strain>
    </source>
</reference>
<dbReference type="PANTHER" id="PTHR31356:SF66">
    <property type="entry name" value="CATALASE-PEROXIDASE"/>
    <property type="match status" value="1"/>
</dbReference>
<name>A0AAD6ZAM7_9AGAR</name>
<evidence type="ECO:0000256" key="2">
    <source>
        <dbReference type="ARBA" id="ARBA00006089"/>
    </source>
</evidence>
<gene>
    <name evidence="19" type="ORF">DFH08DRAFT_973004</name>
</gene>
<dbReference type="AlphaFoldDB" id="A0AAD6ZAM7"/>
<keyword evidence="7" id="KW-0732">Signal</keyword>
<keyword evidence="9 17" id="KW-0560">Oxidoreductase</keyword>
<feature type="binding site" evidence="14">
    <location>
        <position position="91"/>
    </location>
    <ligand>
        <name>Ca(2+)</name>
        <dbReference type="ChEBI" id="CHEBI:29108"/>
        <label>1</label>
    </ligand>
</feature>
<feature type="domain" description="Plant heme peroxidase family profile" evidence="18">
    <location>
        <begin position="124"/>
        <end position="290"/>
    </location>
</feature>
<evidence type="ECO:0000259" key="18">
    <source>
        <dbReference type="PROSITE" id="PS50873"/>
    </source>
</evidence>
<evidence type="ECO:0000256" key="12">
    <source>
        <dbReference type="ARBA" id="ARBA00023180"/>
    </source>
</evidence>
<dbReference type="Pfam" id="PF11895">
    <property type="entry name" value="Peroxidase_ext"/>
    <property type="match status" value="1"/>
</dbReference>
<dbReference type="SUPFAM" id="SSF48113">
    <property type="entry name" value="Heme-dependent peroxidases"/>
    <property type="match status" value="1"/>
</dbReference>